<dbReference type="EMBL" id="VSSQ01088312">
    <property type="protein sequence ID" value="MPN34992.1"/>
    <property type="molecule type" value="Genomic_DNA"/>
</dbReference>
<sequence length="90" mass="9620">MAANGLPAAGHAAAAFPGCHSRRFLQAFVKPGEAFKIRVKSVQRAVNGEKGVMVAAFPIFGFVVDNASFNLDLTCIEIALEVEHIILRVP</sequence>
<gene>
    <name evidence="1" type="ORF">SDC9_182486</name>
</gene>
<accession>A0A645H9E8</accession>
<organism evidence="1">
    <name type="scientific">bioreactor metagenome</name>
    <dbReference type="NCBI Taxonomy" id="1076179"/>
    <lineage>
        <taxon>unclassified sequences</taxon>
        <taxon>metagenomes</taxon>
        <taxon>ecological metagenomes</taxon>
    </lineage>
</organism>
<name>A0A645H9E8_9ZZZZ</name>
<dbReference type="AlphaFoldDB" id="A0A645H9E8"/>
<reference evidence="1" key="1">
    <citation type="submission" date="2019-08" db="EMBL/GenBank/DDBJ databases">
        <authorList>
            <person name="Kucharzyk K."/>
            <person name="Murdoch R.W."/>
            <person name="Higgins S."/>
            <person name="Loffler F."/>
        </authorList>
    </citation>
    <scope>NUCLEOTIDE SEQUENCE</scope>
</reference>
<comment type="caution">
    <text evidence="1">The sequence shown here is derived from an EMBL/GenBank/DDBJ whole genome shotgun (WGS) entry which is preliminary data.</text>
</comment>
<proteinExistence type="predicted"/>
<protein>
    <submittedName>
        <fullName evidence="1">Uncharacterized protein</fullName>
    </submittedName>
</protein>
<evidence type="ECO:0000313" key="1">
    <source>
        <dbReference type="EMBL" id="MPN34992.1"/>
    </source>
</evidence>